<feature type="compositionally biased region" description="Low complexity" evidence="1">
    <location>
        <begin position="59"/>
        <end position="70"/>
    </location>
</feature>
<gene>
    <name evidence="2" type="ORF">PCOR1329_LOCUS43081</name>
</gene>
<evidence type="ECO:0000313" key="2">
    <source>
        <dbReference type="EMBL" id="CAK0850777.1"/>
    </source>
</evidence>
<sequence length="120" mass="12760">EEEEEEEEGQEERGPHRERQRGPGAPPRVTEPPGGPDRRSARAPAEKPPADVRSSVSARRPGLPDDLGLDGSDRLLVVRGHGGRPRQADSGEERPVPTEEGGASAAGRQKARPLEPAAAL</sequence>
<feature type="compositionally biased region" description="Acidic residues" evidence="1">
    <location>
        <begin position="1"/>
        <end position="10"/>
    </location>
</feature>
<proteinExistence type="predicted"/>
<evidence type="ECO:0000313" key="3">
    <source>
        <dbReference type="Proteomes" id="UP001189429"/>
    </source>
</evidence>
<protein>
    <submittedName>
        <fullName evidence="2">Uncharacterized protein</fullName>
    </submittedName>
</protein>
<evidence type="ECO:0000256" key="1">
    <source>
        <dbReference type="SAM" id="MobiDB-lite"/>
    </source>
</evidence>
<feature type="non-terminal residue" evidence="2">
    <location>
        <position position="1"/>
    </location>
</feature>
<feature type="compositionally biased region" description="Basic and acidic residues" evidence="1">
    <location>
        <begin position="36"/>
        <end position="50"/>
    </location>
</feature>
<keyword evidence="3" id="KW-1185">Reference proteome</keyword>
<feature type="region of interest" description="Disordered" evidence="1">
    <location>
        <begin position="1"/>
        <end position="120"/>
    </location>
</feature>
<feature type="compositionally biased region" description="Basic and acidic residues" evidence="1">
    <location>
        <begin position="11"/>
        <end position="21"/>
    </location>
</feature>
<dbReference type="EMBL" id="CAUYUJ010015174">
    <property type="protein sequence ID" value="CAK0850777.1"/>
    <property type="molecule type" value="Genomic_DNA"/>
</dbReference>
<feature type="compositionally biased region" description="Basic and acidic residues" evidence="1">
    <location>
        <begin position="86"/>
        <end position="97"/>
    </location>
</feature>
<name>A0ABN9TWZ1_9DINO</name>
<dbReference type="Proteomes" id="UP001189429">
    <property type="component" value="Unassembled WGS sequence"/>
</dbReference>
<comment type="caution">
    <text evidence="2">The sequence shown here is derived from an EMBL/GenBank/DDBJ whole genome shotgun (WGS) entry which is preliminary data.</text>
</comment>
<feature type="non-terminal residue" evidence="2">
    <location>
        <position position="120"/>
    </location>
</feature>
<organism evidence="2 3">
    <name type="scientific">Prorocentrum cordatum</name>
    <dbReference type="NCBI Taxonomy" id="2364126"/>
    <lineage>
        <taxon>Eukaryota</taxon>
        <taxon>Sar</taxon>
        <taxon>Alveolata</taxon>
        <taxon>Dinophyceae</taxon>
        <taxon>Prorocentrales</taxon>
        <taxon>Prorocentraceae</taxon>
        <taxon>Prorocentrum</taxon>
    </lineage>
</organism>
<feature type="compositionally biased region" description="Pro residues" evidence="1">
    <location>
        <begin position="24"/>
        <end position="35"/>
    </location>
</feature>
<reference evidence="2" key="1">
    <citation type="submission" date="2023-10" db="EMBL/GenBank/DDBJ databases">
        <authorList>
            <person name="Chen Y."/>
            <person name="Shah S."/>
            <person name="Dougan E. K."/>
            <person name="Thang M."/>
            <person name="Chan C."/>
        </authorList>
    </citation>
    <scope>NUCLEOTIDE SEQUENCE [LARGE SCALE GENOMIC DNA]</scope>
</reference>
<accession>A0ABN9TWZ1</accession>